<dbReference type="CDD" id="cd04301">
    <property type="entry name" value="NAT_SF"/>
    <property type="match status" value="1"/>
</dbReference>
<keyword evidence="3" id="KW-1185">Reference proteome</keyword>
<accession>A0A5S9IRU3</accession>
<dbReference type="GO" id="GO:0016747">
    <property type="term" value="F:acyltransferase activity, transferring groups other than amino-acyl groups"/>
    <property type="evidence" value="ECO:0007669"/>
    <property type="project" value="InterPro"/>
</dbReference>
<dbReference type="AlphaFoldDB" id="A0A5S9IRU3"/>
<name>A0A5S9IRU3_UABAM</name>
<dbReference type="PROSITE" id="PS51186">
    <property type="entry name" value="GNAT"/>
    <property type="match status" value="1"/>
</dbReference>
<gene>
    <name evidence="2" type="ORF">UABAM_03894</name>
</gene>
<reference evidence="2 3" key="1">
    <citation type="submission" date="2019-08" db="EMBL/GenBank/DDBJ databases">
        <title>Complete genome sequence of Candidatus Uab amorphum.</title>
        <authorList>
            <person name="Shiratori T."/>
            <person name="Suzuki S."/>
            <person name="Kakizawa Y."/>
            <person name="Ishida K."/>
        </authorList>
    </citation>
    <scope>NUCLEOTIDE SEQUENCE [LARGE SCALE GENOMIC DNA]</scope>
    <source>
        <strain evidence="2 3">SRT547</strain>
    </source>
</reference>
<dbReference type="RefSeq" id="WP_151969623.1">
    <property type="nucleotide sequence ID" value="NZ_AP019860.1"/>
</dbReference>
<dbReference type="OrthoDB" id="6683715at2"/>
<dbReference type="Gene3D" id="3.40.630.30">
    <property type="match status" value="1"/>
</dbReference>
<dbReference type="SUPFAM" id="SSF55729">
    <property type="entry name" value="Acyl-CoA N-acyltransferases (Nat)"/>
    <property type="match status" value="1"/>
</dbReference>
<dbReference type="KEGG" id="uam:UABAM_03894"/>
<dbReference type="InterPro" id="IPR016181">
    <property type="entry name" value="Acyl_CoA_acyltransferase"/>
</dbReference>
<evidence type="ECO:0000313" key="2">
    <source>
        <dbReference type="EMBL" id="BBM85525.1"/>
    </source>
</evidence>
<protein>
    <submittedName>
        <fullName evidence="2">Aminoglycoside 2'-N-acetyltransferase</fullName>
    </submittedName>
</protein>
<evidence type="ECO:0000313" key="3">
    <source>
        <dbReference type="Proteomes" id="UP000326354"/>
    </source>
</evidence>
<sequence>MPISIVRKEEDQLTLDENAQIATLLDECFPDTFSGRTYFKQLPTFRFVAVQQNKIVGHVGVVYRMIRLGQKPQRIFGVVDLCVANSHRRHALGQKLMEAITCAAQKAHTDFVVLFADDHRLYKRLGFSLQANPCTYMAIDEHQTLGIHNKVFKDCLMIKAIGKSPWLPDVEMDMLGWLF</sequence>
<organism evidence="2 3">
    <name type="scientific">Uabimicrobium amorphum</name>
    <dbReference type="NCBI Taxonomy" id="2596890"/>
    <lineage>
        <taxon>Bacteria</taxon>
        <taxon>Pseudomonadati</taxon>
        <taxon>Planctomycetota</taxon>
        <taxon>Candidatus Uabimicrobiia</taxon>
        <taxon>Candidatus Uabimicrobiales</taxon>
        <taxon>Candidatus Uabimicrobiaceae</taxon>
        <taxon>Candidatus Uabimicrobium</taxon>
    </lineage>
</organism>
<feature type="domain" description="N-acetyltransferase" evidence="1">
    <location>
        <begin position="8"/>
        <end position="162"/>
    </location>
</feature>
<evidence type="ECO:0000259" key="1">
    <source>
        <dbReference type="PROSITE" id="PS51186"/>
    </source>
</evidence>
<proteinExistence type="predicted"/>
<dbReference type="Pfam" id="PF13527">
    <property type="entry name" value="Acetyltransf_9"/>
    <property type="match status" value="1"/>
</dbReference>
<keyword evidence="2" id="KW-0808">Transferase</keyword>
<dbReference type="Proteomes" id="UP000326354">
    <property type="component" value="Chromosome"/>
</dbReference>
<dbReference type="InterPro" id="IPR000182">
    <property type="entry name" value="GNAT_dom"/>
</dbReference>
<dbReference type="EMBL" id="AP019860">
    <property type="protein sequence ID" value="BBM85525.1"/>
    <property type="molecule type" value="Genomic_DNA"/>
</dbReference>